<evidence type="ECO:0000313" key="2">
    <source>
        <dbReference type="Proteomes" id="UP000094455"/>
    </source>
</evidence>
<proteinExistence type="predicted"/>
<name>A0A1E3NL45_9ASCO</name>
<organism evidence="1 2">
    <name type="scientific">Pichia membranifaciens NRRL Y-2026</name>
    <dbReference type="NCBI Taxonomy" id="763406"/>
    <lineage>
        <taxon>Eukaryota</taxon>
        <taxon>Fungi</taxon>
        <taxon>Dikarya</taxon>
        <taxon>Ascomycota</taxon>
        <taxon>Saccharomycotina</taxon>
        <taxon>Pichiomycetes</taxon>
        <taxon>Pichiales</taxon>
        <taxon>Pichiaceae</taxon>
        <taxon>Pichia</taxon>
    </lineage>
</organism>
<dbReference type="GO" id="GO:0006368">
    <property type="term" value="P:transcription elongation by RNA polymerase II"/>
    <property type="evidence" value="ECO:0007669"/>
    <property type="project" value="TreeGrafter"/>
</dbReference>
<sequence>MQQSYTLDTLFSDLDVTINQKGHRRTFEELFSINFVKYDASRIASLQLAIHQLSEKDISSIIDNNPTVKKISWPAFENFLLNYLICVRDLDPWSVIRSIDLMITVFECQSILFNPKTAFHDQISKQAIPYFEESMALMIPLSKFIDIESMHLHNRNYDYPRLTHISTILLKALNNIRSTPDLNDRMNVDKINLLFHISTSLCNVYYKIGSPILCSNVFSNVNILNLNRRYVSLSSLVTFRFIMGKYYAHQSNFMVSFHHLRACFESITVDNCPMTNILIILKYIVPVGLIVGKVADINRIRARLLKNGAQNDETRKLDALLNIYQPLVSNYKVGNCYGVYKTIFDNEAYWKHIGLWIPMLQRLRIPIFRNLAHQLWKMNGGNLTFGMLKTGLRVSMQGMETLGTAYQVKEDNYLEVDDLFVDNVLASIVFNGFLKMKMNADRTLYFSKNDIFPDMHTVLSGRFSLNPREAWLDN</sequence>
<keyword evidence="2" id="KW-1185">Reference proteome</keyword>
<dbReference type="Proteomes" id="UP000094455">
    <property type="component" value="Unassembled WGS sequence"/>
</dbReference>
<dbReference type="AlphaFoldDB" id="A0A1E3NL45"/>
<dbReference type="GeneID" id="30180028"/>
<dbReference type="PANTHER" id="PTHR12732:SF8">
    <property type="entry name" value="NUCLEAR MRNA EXPORT PROTEIN THP1"/>
    <property type="match status" value="1"/>
</dbReference>
<evidence type="ECO:0008006" key="3">
    <source>
        <dbReference type="Google" id="ProtNLM"/>
    </source>
</evidence>
<dbReference type="OrthoDB" id="5404651at2759"/>
<dbReference type="GO" id="GO:0000973">
    <property type="term" value="P:post-transcriptional tethering of RNA polymerase II gene DNA at nuclear periphery"/>
    <property type="evidence" value="ECO:0007669"/>
    <property type="project" value="TreeGrafter"/>
</dbReference>
<dbReference type="EMBL" id="KV454003">
    <property type="protein sequence ID" value="ODQ46857.1"/>
    <property type="molecule type" value="Genomic_DNA"/>
</dbReference>
<protein>
    <recommendedName>
        <fullName evidence="3">PCI domain-containing protein</fullName>
    </recommendedName>
</protein>
<dbReference type="GO" id="GO:0070390">
    <property type="term" value="C:transcription export complex 2"/>
    <property type="evidence" value="ECO:0007669"/>
    <property type="project" value="TreeGrafter"/>
</dbReference>
<accession>A0A1E3NL45</accession>
<dbReference type="SMART" id="SM00753">
    <property type="entry name" value="PAM"/>
    <property type="match status" value="1"/>
</dbReference>
<dbReference type="STRING" id="763406.A0A1E3NL45"/>
<gene>
    <name evidence="1" type="ORF">PICMEDRAFT_59067</name>
</gene>
<dbReference type="GO" id="GO:0016973">
    <property type="term" value="P:poly(A)+ mRNA export from nucleus"/>
    <property type="evidence" value="ECO:0007669"/>
    <property type="project" value="TreeGrafter"/>
</dbReference>
<dbReference type="InterPro" id="IPR045114">
    <property type="entry name" value="Csn12-like"/>
</dbReference>
<reference evidence="1 2" key="1">
    <citation type="journal article" date="2016" name="Proc. Natl. Acad. Sci. U.S.A.">
        <title>Comparative genomics of biotechnologically important yeasts.</title>
        <authorList>
            <person name="Riley R."/>
            <person name="Haridas S."/>
            <person name="Wolfe K.H."/>
            <person name="Lopes M.R."/>
            <person name="Hittinger C.T."/>
            <person name="Goeker M."/>
            <person name="Salamov A.A."/>
            <person name="Wisecaver J.H."/>
            <person name="Long T.M."/>
            <person name="Calvey C.H."/>
            <person name="Aerts A.L."/>
            <person name="Barry K.W."/>
            <person name="Choi C."/>
            <person name="Clum A."/>
            <person name="Coughlan A.Y."/>
            <person name="Deshpande S."/>
            <person name="Douglass A.P."/>
            <person name="Hanson S.J."/>
            <person name="Klenk H.-P."/>
            <person name="LaButti K.M."/>
            <person name="Lapidus A."/>
            <person name="Lindquist E.A."/>
            <person name="Lipzen A.M."/>
            <person name="Meier-Kolthoff J.P."/>
            <person name="Ohm R.A."/>
            <person name="Otillar R.P."/>
            <person name="Pangilinan J.L."/>
            <person name="Peng Y."/>
            <person name="Rokas A."/>
            <person name="Rosa C.A."/>
            <person name="Scheuner C."/>
            <person name="Sibirny A.A."/>
            <person name="Slot J.C."/>
            <person name="Stielow J.B."/>
            <person name="Sun H."/>
            <person name="Kurtzman C.P."/>
            <person name="Blackwell M."/>
            <person name="Grigoriev I.V."/>
            <person name="Jeffries T.W."/>
        </authorList>
    </citation>
    <scope>NUCLEOTIDE SEQUENCE [LARGE SCALE GENOMIC DNA]</scope>
    <source>
        <strain evidence="1 2">NRRL Y-2026</strain>
    </source>
</reference>
<dbReference type="RefSeq" id="XP_019017970.1">
    <property type="nucleotide sequence ID" value="XM_019163341.1"/>
</dbReference>
<evidence type="ECO:0000313" key="1">
    <source>
        <dbReference type="EMBL" id="ODQ46857.1"/>
    </source>
</evidence>
<dbReference type="PANTHER" id="PTHR12732">
    <property type="entry name" value="UNCHARACTERIZED PROTEASOME COMPONENT REGION PCI-CONTAINING"/>
    <property type="match status" value="1"/>
</dbReference>
<dbReference type="GO" id="GO:0003723">
    <property type="term" value="F:RNA binding"/>
    <property type="evidence" value="ECO:0007669"/>
    <property type="project" value="InterPro"/>
</dbReference>
<dbReference type="GO" id="GO:0003690">
    <property type="term" value="F:double-stranded DNA binding"/>
    <property type="evidence" value="ECO:0007669"/>
    <property type="project" value="InterPro"/>
</dbReference>